<evidence type="ECO:0000256" key="1">
    <source>
        <dbReference type="ARBA" id="ARBA00004141"/>
    </source>
</evidence>
<protein>
    <submittedName>
        <fullName evidence="10">Proton-coupled amino acid transporter-like protein CG1139 isoform X1</fullName>
    </submittedName>
</protein>
<keyword evidence="2 6" id="KW-0812">Transmembrane</keyword>
<feature type="transmembrane region" description="Helical" evidence="6">
    <location>
        <begin position="56"/>
        <end position="81"/>
    </location>
</feature>
<feature type="transmembrane region" description="Helical" evidence="6">
    <location>
        <begin position="255"/>
        <end position="282"/>
    </location>
</feature>
<evidence type="ECO:0000256" key="2">
    <source>
        <dbReference type="ARBA" id="ARBA00022692"/>
    </source>
</evidence>
<dbReference type="Proteomes" id="UP001652700">
    <property type="component" value="Unplaced"/>
</dbReference>
<evidence type="ECO:0000313" key="10">
    <source>
        <dbReference type="RefSeq" id="XP_028147120.1"/>
    </source>
</evidence>
<comment type="subcellular location">
    <subcellularLocation>
        <location evidence="1">Membrane</location>
        <topology evidence="1">Multi-pass membrane protein</topology>
    </subcellularLocation>
</comment>
<feature type="transmembrane region" description="Helical" evidence="6">
    <location>
        <begin position="375"/>
        <end position="395"/>
    </location>
</feature>
<feature type="transmembrane region" description="Helical" evidence="6">
    <location>
        <begin position="185"/>
        <end position="206"/>
    </location>
</feature>
<dbReference type="GO" id="GO:0015179">
    <property type="term" value="F:L-amino acid transmembrane transporter activity"/>
    <property type="evidence" value="ECO:0007669"/>
    <property type="project" value="TreeGrafter"/>
</dbReference>
<evidence type="ECO:0000313" key="8">
    <source>
        <dbReference type="EnsemblMetazoa" id="XP_028147120.1"/>
    </source>
</evidence>
<dbReference type="AlphaFoldDB" id="A0A6P7GTG8"/>
<dbReference type="EnsemblMetazoa" id="XM_028291319.2">
    <property type="protein sequence ID" value="XP_028147120.1"/>
    <property type="gene ID" value="LOC114340562"/>
</dbReference>
<evidence type="ECO:0000256" key="5">
    <source>
        <dbReference type="SAM" id="MobiDB-lite"/>
    </source>
</evidence>
<organism evidence="10">
    <name type="scientific">Diabrotica virgifera virgifera</name>
    <name type="common">western corn rootworm</name>
    <dbReference type="NCBI Taxonomy" id="50390"/>
    <lineage>
        <taxon>Eukaryota</taxon>
        <taxon>Metazoa</taxon>
        <taxon>Ecdysozoa</taxon>
        <taxon>Arthropoda</taxon>
        <taxon>Hexapoda</taxon>
        <taxon>Insecta</taxon>
        <taxon>Pterygota</taxon>
        <taxon>Neoptera</taxon>
        <taxon>Endopterygota</taxon>
        <taxon>Coleoptera</taxon>
        <taxon>Polyphaga</taxon>
        <taxon>Cucujiformia</taxon>
        <taxon>Chrysomeloidea</taxon>
        <taxon>Chrysomelidae</taxon>
        <taxon>Galerucinae</taxon>
        <taxon>Diabroticina</taxon>
        <taxon>Diabroticites</taxon>
        <taxon>Diabrotica</taxon>
    </lineage>
</organism>
<evidence type="ECO:0000256" key="3">
    <source>
        <dbReference type="ARBA" id="ARBA00022989"/>
    </source>
</evidence>
<keyword evidence="3 6" id="KW-1133">Transmembrane helix</keyword>
<accession>A0A6P7GTG8</accession>
<proteinExistence type="predicted"/>
<feature type="transmembrane region" description="Helical" evidence="6">
    <location>
        <begin position="159"/>
        <end position="178"/>
    </location>
</feature>
<feature type="compositionally biased region" description="Basic and acidic residues" evidence="5">
    <location>
        <begin position="1"/>
        <end position="12"/>
    </location>
</feature>
<evidence type="ECO:0000256" key="6">
    <source>
        <dbReference type="SAM" id="Phobius"/>
    </source>
</evidence>
<evidence type="ECO:0000313" key="9">
    <source>
        <dbReference type="Proteomes" id="UP001652700"/>
    </source>
</evidence>
<dbReference type="PANTHER" id="PTHR22950:SF340">
    <property type="entry name" value="AMINO ACID TRANSPORTER TRANSMEMBRANE DOMAIN-CONTAINING PROTEIN-RELATED"/>
    <property type="match status" value="1"/>
</dbReference>
<gene>
    <name evidence="10" type="primary">LOC114340562</name>
</gene>
<feature type="transmembrane region" description="Helical" evidence="6">
    <location>
        <begin position="416"/>
        <end position="438"/>
    </location>
</feature>
<feature type="domain" description="Amino acid transporter transmembrane" evidence="7">
    <location>
        <begin position="33"/>
        <end position="432"/>
    </location>
</feature>
<reference evidence="10" key="1">
    <citation type="submission" date="2025-04" db="UniProtKB">
        <authorList>
            <consortium name="RefSeq"/>
        </authorList>
    </citation>
    <scope>IDENTIFICATION</scope>
    <source>
        <tissue evidence="10">Whole insect</tissue>
    </source>
</reference>
<feature type="transmembrane region" description="Helical" evidence="6">
    <location>
        <begin position="123"/>
        <end position="147"/>
    </location>
</feature>
<dbReference type="OrthoDB" id="1684102at2759"/>
<dbReference type="GO" id="GO:0005774">
    <property type="term" value="C:vacuolar membrane"/>
    <property type="evidence" value="ECO:0007669"/>
    <property type="project" value="TreeGrafter"/>
</dbReference>
<dbReference type="Gene3D" id="1.20.1740.10">
    <property type="entry name" value="Amino acid/polyamine transporter I"/>
    <property type="match status" value="1"/>
</dbReference>
<sequence length="448" mass="49770">MADASSKAKKDDPDEEYDPYLHRNLPNPNKSIETLGHLVKGIIGTGILALPEGFKLAGMLVGIISTILIGLLSTYCLRILVQSQYELCKKKRVGLLTYPESMQYACEVGPKCFRRFSPYAGGLTNFFLVTFQIGTCCVYVVFVAVNIKFVGDEYTDPKIALTYYILMFFVPFLCIIMVRNLKIFAPFSIAANIITLLTIGVCGYYIFQDLPPFSDRPYAGKFSNYFLYFGTSLFSLQSITVVTSAENNMENPRQFLTPFGVLNVGMAIVVVIYSFFAAAGYWKYGDEIKSSITLNFPSSDAIAQTIRCLYSAAIFISYGLQGIPAVYIIYHDYVLPRIGEDASNKKKLTWDIGLRIGLVVTSIVLATTVPLLGHIISLVGVFCLSALGITFPAIIELSAYWPDRLGPGKFCLWKDIVIVLIGLFGLIVGTYSCVYNIVQELIDLYQKK</sequence>
<dbReference type="GeneID" id="114340562"/>
<dbReference type="PANTHER" id="PTHR22950">
    <property type="entry name" value="AMINO ACID TRANSPORTER"/>
    <property type="match status" value="1"/>
</dbReference>
<evidence type="ECO:0000256" key="4">
    <source>
        <dbReference type="ARBA" id="ARBA00023136"/>
    </source>
</evidence>
<feature type="transmembrane region" description="Helical" evidence="6">
    <location>
        <begin position="302"/>
        <end position="330"/>
    </location>
</feature>
<feature type="transmembrane region" description="Helical" evidence="6">
    <location>
        <begin position="350"/>
        <end position="369"/>
    </location>
</feature>
<keyword evidence="4 6" id="KW-0472">Membrane</keyword>
<keyword evidence="9" id="KW-1185">Reference proteome</keyword>
<name>A0A6P7GTG8_DIAVI</name>
<feature type="region of interest" description="Disordered" evidence="5">
    <location>
        <begin position="1"/>
        <end position="25"/>
    </location>
</feature>
<reference evidence="8" key="2">
    <citation type="submission" date="2025-05" db="UniProtKB">
        <authorList>
            <consortium name="EnsemblMetazoa"/>
        </authorList>
    </citation>
    <scope>IDENTIFICATION</scope>
</reference>
<dbReference type="KEGG" id="dvv:114340562"/>
<dbReference type="Pfam" id="PF01490">
    <property type="entry name" value="Aa_trans"/>
    <property type="match status" value="1"/>
</dbReference>
<dbReference type="InParanoid" id="A0A6P7GTG8"/>
<dbReference type="RefSeq" id="XP_028147120.1">
    <property type="nucleotide sequence ID" value="XM_028291319.1"/>
</dbReference>
<dbReference type="InterPro" id="IPR013057">
    <property type="entry name" value="AA_transpt_TM"/>
</dbReference>
<evidence type="ECO:0000259" key="7">
    <source>
        <dbReference type="Pfam" id="PF01490"/>
    </source>
</evidence>